<dbReference type="GO" id="GO:0031047">
    <property type="term" value="P:regulatory ncRNA-mediated gene silencing"/>
    <property type="evidence" value="ECO:0007669"/>
    <property type="project" value="UniProtKB-KW"/>
</dbReference>
<dbReference type="GO" id="GO:0005576">
    <property type="term" value="C:extracellular region"/>
    <property type="evidence" value="ECO:0007669"/>
    <property type="project" value="UniProtKB-SubCell"/>
</dbReference>
<comment type="similarity">
    <text evidence="4">Belongs to the nematode transthyretin-like family.</text>
</comment>
<keyword evidence="12" id="KW-0539">Nucleus</keyword>
<dbReference type="Gene3D" id="1.25.40.180">
    <property type="match status" value="3"/>
</dbReference>
<dbReference type="GO" id="GO:0008380">
    <property type="term" value="P:RNA splicing"/>
    <property type="evidence" value="ECO:0007669"/>
    <property type="project" value="UniProtKB-KW"/>
</dbReference>
<reference evidence="18 19" key="1">
    <citation type="journal article" date="2017" name="Curr. Biol.">
        <title>Genome architecture and evolution of a unichromosomal asexual nematode.</title>
        <authorList>
            <person name="Fradin H."/>
            <person name="Zegar C."/>
            <person name="Gutwein M."/>
            <person name="Lucas J."/>
            <person name="Kovtun M."/>
            <person name="Corcoran D."/>
            <person name="Baugh L.R."/>
            <person name="Kiontke K."/>
            <person name="Gunsalus K."/>
            <person name="Fitch D.H."/>
            <person name="Piano F."/>
        </authorList>
    </citation>
    <scope>NUCLEOTIDE SEQUENCE [LARGE SCALE GENOMIC DNA]</scope>
    <source>
        <strain evidence="18">PF1309</strain>
    </source>
</reference>
<dbReference type="InterPro" id="IPR001534">
    <property type="entry name" value="Transthyretin-like"/>
</dbReference>
<dbReference type="Pfam" id="PF09088">
    <property type="entry name" value="MIF4G_like"/>
    <property type="match status" value="1"/>
</dbReference>
<evidence type="ECO:0000256" key="3">
    <source>
        <dbReference type="ARBA" id="ARBA00007413"/>
    </source>
</evidence>
<dbReference type="OrthoDB" id="10252707at2759"/>
<evidence type="ECO:0000313" key="19">
    <source>
        <dbReference type="Proteomes" id="UP000218231"/>
    </source>
</evidence>
<keyword evidence="14" id="KW-0175">Coiled coil</keyword>
<proteinExistence type="inferred from homology"/>
<keyword evidence="11" id="KW-0508">mRNA splicing</keyword>
<dbReference type="GO" id="GO:0000339">
    <property type="term" value="F:RNA cap binding"/>
    <property type="evidence" value="ECO:0007669"/>
    <property type="project" value="InterPro"/>
</dbReference>
<evidence type="ECO:0000256" key="5">
    <source>
        <dbReference type="ARBA" id="ARBA00019879"/>
    </source>
</evidence>
<evidence type="ECO:0000256" key="8">
    <source>
        <dbReference type="ARBA" id="ARBA00022729"/>
    </source>
</evidence>
<gene>
    <name evidence="18" type="ORF">WR25_22197</name>
</gene>
<dbReference type="InterPro" id="IPR015172">
    <property type="entry name" value="MIF4G-like_typ-1"/>
</dbReference>
<dbReference type="Pfam" id="PF01060">
    <property type="entry name" value="TTR-52"/>
    <property type="match status" value="1"/>
</dbReference>
<dbReference type="SMART" id="SM00543">
    <property type="entry name" value="MIF4G"/>
    <property type="match status" value="1"/>
</dbReference>
<keyword evidence="10" id="KW-0943">RNA-mediated gene silencing</keyword>
<dbReference type="PANTHER" id="PTHR12412">
    <property type="entry name" value="CAP BINDING PROTEIN"/>
    <property type="match status" value="1"/>
</dbReference>
<evidence type="ECO:0000256" key="7">
    <source>
        <dbReference type="ARBA" id="ARBA00022664"/>
    </source>
</evidence>
<organism evidence="18 19">
    <name type="scientific">Diploscapter pachys</name>
    <dbReference type="NCBI Taxonomy" id="2018661"/>
    <lineage>
        <taxon>Eukaryota</taxon>
        <taxon>Metazoa</taxon>
        <taxon>Ecdysozoa</taxon>
        <taxon>Nematoda</taxon>
        <taxon>Chromadorea</taxon>
        <taxon>Rhabditida</taxon>
        <taxon>Rhabditina</taxon>
        <taxon>Rhabditomorpha</taxon>
        <taxon>Rhabditoidea</taxon>
        <taxon>Rhabditidae</taxon>
        <taxon>Diploscapter</taxon>
    </lineage>
</organism>
<evidence type="ECO:0000256" key="15">
    <source>
        <dbReference type="SAM" id="MobiDB-lite"/>
    </source>
</evidence>
<evidence type="ECO:0000256" key="16">
    <source>
        <dbReference type="SAM" id="SignalP"/>
    </source>
</evidence>
<sequence length="868" mass="100333">MLRITVLALALFGVTLAMRDQSIAIHGKLLCGAKPASNVRDDLLDQGYTDGNGEFNLKGGTAELTPIDPVFKLFIFICDDGIKPGMRKVKFALPKSYITEGQVPKKTFDIGILNLETIFAKEERELIVSRKHLKMSNLGMRRRHEDHDDDGGVDAKRRRAPPGVDEVQRKLEDVISRVGDKEDGASLENNLEKLCNVLDQYMENYRSNIIEIMAGCVVYLPEKLTIYSTVVGILNARNFNFGGEIVEKLTQILQDKLDSGDFNAALNVILFLCDLGNSRVLTLNSIVEFIESMLQLVFEEKDVPQVRIDWLIYAILHALPWIGSELKEKKPDELNNILEGIKNYIQDTRKREYLPLIQVWCSRGEVTVIHEQEDYLDCLWAQINKLKEDNWKELHIPRHHLAFESVLQDALQHNLPAFSAPVHREESQYPFPYVVFRLFDYADCPDDGPVLPGHRAIERFLIEEEIRWIIENNGRHLDKKSCAKELAQYAETATNVPIAYMILEVVLSQMFKLPSAPLPQIFYHSLLLELCKLLPKSFPFALAQAIELVYQRADTMQPIIIDRVVDWFSFHLSNFQYRWSWEDWYGSLAASAFDPKHIFTKEIIEKCLRLSYYDRLKEFLPDNFGPHLPPLPEIRYTFDDPDNEYFETASKFSQLFQSKATDEQMLEALKGPEGDYERDAFGIFFSVLLKLGCKTYSHVFAALSRYHHTLKTVSEAGDELQLVLLQALYACWKTYPQTIQVVVDKMLKMQVLDCAVVFSWLFSADMKHEMNRQWLFDTMNTALSRLSRHINKVEGEYKDAEREFNSKDNRIRDRDGDEQMEDEELFAASAKEAARERLNELKEKHETLRDFQKNLFLDIFHVCFKSVT</sequence>
<dbReference type="PANTHER" id="PTHR12412:SF2">
    <property type="entry name" value="NUCLEAR CAP-BINDING PROTEIN SUBUNIT 1"/>
    <property type="match status" value="1"/>
</dbReference>
<dbReference type="GO" id="GO:0006370">
    <property type="term" value="P:7-methylguanosine mRNA capping"/>
    <property type="evidence" value="ECO:0007669"/>
    <property type="project" value="UniProtKB-KW"/>
</dbReference>
<evidence type="ECO:0000313" key="18">
    <source>
        <dbReference type="EMBL" id="PAV67923.1"/>
    </source>
</evidence>
<dbReference type="FunFam" id="1.25.40.180:FF:000041">
    <property type="entry name" value="Nuclear cap-binding protein subunit 1"/>
    <property type="match status" value="1"/>
</dbReference>
<comment type="caution">
    <text evidence="18">The sequence shown here is derived from an EMBL/GenBank/DDBJ whole genome shotgun (WGS) entry which is preliminary data.</text>
</comment>
<dbReference type="Pfam" id="PF09090">
    <property type="entry name" value="MIF4G_like_2"/>
    <property type="match status" value="1"/>
</dbReference>
<dbReference type="InterPro" id="IPR038479">
    <property type="entry name" value="Transthyretin-like_sf"/>
</dbReference>
<evidence type="ECO:0000256" key="11">
    <source>
        <dbReference type="ARBA" id="ARBA00023187"/>
    </source>
</evidence>
<feature type="domain" description="MIF4G" evidence="17">
    <location>
        <begin position="168"/>
        <end position="387"/>
    </location>
</feature>
<evidence type="ECO:0000256" key="4">
    <source>
        <dbReference type="ARBA" id="ARBA00010112"/>
    </source>
</evidence>
<dbReference type="GO" id="GO:0000184">
    <property type="term" value="P:nuclear-transcribed mRNA catabolic process, nonsense-mediated decay"/>
    <property type="evidence" value="ECO:0007669"/>
    <property type="project" value="TreeGrafter"/>
</dbReference>
<dbReference type="Proteomes" id="UP000218231">
    <property type="component" value="Unassembled WGS sequence"/>
</dbReference>
<keyword evidence="8 16" id="KW-0732">Signal</keyword>
<evidence type="ECO:0000256" key="12">
    <source>
        <dbReference type="ARBA" id="ARBA00023242"/>
    </source>
</evidence>
<evidence type="ECO:0000256" key="10">
    <source>
        <dbReference type="ARBA" id="ARBA00023158"/>
    </source>
</evidence>
<dbReference type="AlphaFoldDB" id="A0A2A2K211"/>
<dbReference type="GO" id="GO:0003729">
    <property type="term" value="F:mRNA binding"/>
    <property type="evidence" value="ECO:0007669"/>
    <property type="project" value="TreeGrafter"/>
</dbReference>
<feature type="signal peptide" evidence="16">
    <location>
        <begin position="1"/>
        <end position="17"/>
    </location>
</feature>
<dbReference type="GO" id="GO:0006406">
    <property type="term" value="P:mRNA export from nucleus"/>
    <property type="evidence" value="ECO:0007669"/>
    <property type="project" value="InterPro"/>
</dbReference>
<dbReference type="SUPFAM" id="SSF48371">
    <property type="entry name" value="ARM repeat"/>
    <property type="match status" value="3"/>
</dbReference>
<dbReference type="GO" id="GO:0005634">
    <property type="term" value="C:nucleus"/>
    <property type="evidence" value="ECO:0007669"/>
    <property type="project" value="UniProtKB-SubCell"/>
</dbReference>
<dbReference type="EMBL" id="LIAE01009866">
    <property type="protein sequence ID" value="PAV67923.1"/>
    <property type="molecule type" value="Genomic_DNA"/>
</dbReference>
<keyword evidence="7" id="KW-0507">mRNA processing</keyword>
<dbReference type="Pfam" id="PF02854">
    <property type="entry name" value="MIF4G"/>
    <property type="match status" value="1"/>
</dbReference>
<evidence type="ECO:0000259" key="17">
    <source>
        <dbReference type="SMART" id="SM00543"/>
    </source>
</evidence>
<evidence type="ECO:0000256" key="14">
    <source>
        <dbReference type="SAM" id="Coils"/>
    </source>
</evidence>
<dbReference type="InterPro" id="IPR003890">
    <property type="entry name" value="MIF4G-like_typ-3"/>
</dbReference>
<protein>
    <recommendedName>
        <fullName evidence="5">Nuclear cap-binding protein subunit 1</fullName>
    </recommendedName>
    <alternativeName>
        <fullName evidence="13">80 kDa nuclear cap-binding protein</fullName>
    </alternativeName>
</protein>
<evidence type="ECO:0000256" key="9">
    <source>
        <dbReference type="ARBA" id="ARBA00023042"/>
    </source>
</evidence>
<evidence type="ECO:0000256" key="2">
    <source>
        <dbReference type="ARBA" id="ARBA00004613"/>
    </source>
</evidence>
<evidence type="ECO:0000256" key="13">
    <source>
        <dbReference type="ARBA" id="ARBA00030965"/>
    </source>
</evidence>
<name>A0A2A2K211_9BILA</name>
<feature type="region of interest" description="Disordered" evidence="15">
    <location>
        <begin position="140"/>
        <end position="163"/>
    </location>
</feature>
<keyword evidence="6" id="KW-0964">Secreted</keyword>
<dbReference type="InterPro" id="IPR015174">
    <property type="entry name" value="MIF4G-like_typ-2"/>
</dbReference>
<comment type="subcellular location">
    <subcellularLocation>
        <location evidence="1">Nucleus</location>
    </subcellularLocation>
    <subcellularLocation>
        <location evidence="2">Secreted</location>
    </subcellularLocation>
</comment>
<keyword evidence="9" id="KW-0506">mRNA capping</keyword>
<dbReference type="GO" id="GO:0009986">
    <property type="term" value="C:cell surface"/>
    <property type="evidence" value="ECO:0007669"/>
    <property type="project" value="InterPro"/>
</dbReference>
<dbReference type="InterPro" id="IPR016024">
    <property type="entry name" value="ARM-type_fold"/>
</dbReference>
<dbReference type="GO" id="GO:0005846">
    <property type="term" value="C:nuclear cap binding complex"/>
    <property type="evidence" value="ECO:0007669"/>
    <property type="project" value="InterPro"/>
</dbReference>
<dbReference type="InterPro" id="IPR027159">
    <property type="entry name" value="CBP80"/>
</dbReference>
<evidence type="ECO:0000256" key="1">
    <source>
        <dbReference type="ARBA" id="ARBA00004123"/>
    </source>
</evidence>
<dbReference type="Gene3D" id="2.60.40.3330">
    <property type="match status" value="1"/>
</dbReference>
<feature type="coiled-coil region" evidence="14">
    <location>
        <begin position="783"/>
        <end position="851"/>
    </location>
</feature>
<feature type="chain" id="PRO_5012561915" description="Nuclear cap-binding protein subunit 1" evidence="16">
    <location>
        <begin position="18"/>
        <end position="868"/>
    </location>
</feature>
<dbReference type="STRING" id="2018661.A0A2A2K211"/>
<keyword evidence="19" id="KW-1185">Reference proteome</keyword>
<evidence type="ECO:0000256" key="6">
    <source>
        <dbReference type="ARBA" id="ARBA00022525"/>
    </source>
</evidence>
<comment type="similarity">
    <text evidence="3">Belongs to the NCBP1 family.</text>
</comment>
<accession>A0A2A2K211</accession>